<sequence>ELSALIASTVAAALAPVTERLGVLERRPIGAAAAAGPPPPRAAGATPALAPLAEATAPAGAAARRLLAAAPKRLGELGPSAFRPPPPPPAPIDVNAEDMNDTQAQLLLHAQALVRLMGSHGAGPSGDVAGPPGEGAGADVLGDLARFSSSSVGVRGSANRLRLQRALEAQPGALSLAVIRNVARRLGPLHAPGGVPDALEYWGRFGAFADNIAGRPAAYQATLTAIALNHLLPGEYDQATDVVALTMVAQEQATLGHERWTTAWLLTLQEDPPSAMLSRRTEQAPLRGFSALADPGWTTVALAYLKELDVLSNHEPSRHGRRRACWQGARARACNVIAMALIFMHSNRPQYPSRRDLGRQFSSSQRLIVKRIELFLSAWGRAAVSSDLQRGRQGFAILEEIAHLAGASGDLLHGLDPIPPGAAACCARQDFVPPELWLPSVEPRCLRTWAPSPSSWSWLSAQTVKTEADLQLQRAWDAAGPLRLARADAPAHAVSQVGNVFKDADRDRQIFDRLAAGPRLADLHVTRGSSTPRASALDRKDFYHQFAVSDARASTNVCGLARDLRAYADFPSDPAKALEEREEAAGRGGVPASGGAPGCRPRGPAPRVRGCFATPPMGDHAAVDLAQGAHGELLRRGGCLADSDTIRGMEPVPDGPVVQGLCIDDYFVVQRAPVHDARSEAGAGAALLAAARQAHAREELPESTSKVVDQELLATLVGAERRLALSALSFASARLKAASGRLLATLASSWIAVFAYRRPLMVVLDRIFKVPGVAEADFKTRKAEAAAKLGAVYGLSKHVRDELVLASVLAPMAVTDISGPYGDRIYAMDASPSKGAVVSTPAPADLVAHLWVALREIGQLDASAESDNFEGVLDEPGCLDHPSRPFALFYEFLEIGGGRSGVAQEAVKLGLDCGPVLDLSYSVWYDLRDLRLLEWILWLIWSRRVLFVMVEPPPSSFSDARRPGERSGAAPEGFDRLDPAVRLGNTLAFRCLALLLAADLAGLAARDAAARGLATPASAAGFSESWLASCAFGSAFKKELAFIGHVHPPAMKANAAEPALFPSGAAAALATVARAAVRRLQLDDEGQCTSNPGAEQLMMNEILFTSRWEVGRSWRWKRPAHINLLESGVAKNWLEGPITFGRSSAESRADWIVGGSFAGARGPAPLAARWRFVFGKAPALLQAPQSRSRLGAVRHRRGRGAFFDQSVFGGFPGEGWRAGLVARAVLIFCWGRGRVRGRPIGERTRGRRFVYLQWLDSWPQGRGYNLADLLEAKGPDVYLMHTLLEECGHILWRSGTAYYKLSETINAVSGRGTYVAYSWLDHEPGGQHVAMPGAVLRALVATALLWGWPRVGALLAAGWRGMLKPVEFLSAERGDLICPADVLHAVAHLRWSIREPKTKRLGPRAQSARIDDLQ</sequence>
<dbReference type="EMBL" id="CAUYUJ010019516">
    <property type="protein sequence ID" value="CAK0891767.1"/>
    <property type="molecule type" value="Genomic_DNA"/>
</dbReference>
<evidence type="ECO:0000313" key="3">
    <source>
        <dbReference type="Proteomes" id="UP001189429"/>
    </source>
</evidence>
<organism evidence="2 3">
    <name type="scientific">Prorocentrum cordatum</name>
    <dbReference type="NCBI Taxonomy" id="2364126"/>
    <lineage>
        <taxon>Eukaryota</taxon>
        <taxon>Sar</taxon>
        <taxon>Alveolata</taxon>
        <taxon>Dinophyceae</taxon>
        <taxon>Prorocentrales</taxon>
        <taxon>Prorocentraceae</taxon>
        <taxon>Prorocentrum</taxon>
    </lineage>
</organism>
<evidence type="ECO:0000256" key="1">
    <source>
        <dbReference type="SAM" id="MobiDB-lite"/>
    </source>
</evidence>
<proteinExistence type="predicted"/>
<feature type="compositionally biased region" description="Basic and acidic residues" evidence="1">
    <location>
        <begin position="576"/>
        <end position="585"/>
    </location>
</feature>
<feature type="non-terminal residue" evidence="2">
    <location>
        <position position="1"/>
    </location>
</feature>
<comment type="caution">
    <text evidence="2">The sequence shown here is derived from an EMBL/GenBank/DDBJ whole genome shotgun (WGS) entry which is preliminary data.</text>
</comment>
<accession>A0ABN9X1H1</accession>
<gene>
    <name evidence="2" type="ORF">PCOR1329_LOCUS71614</name>
</gene>
<name>A0ABN9X1H1_9DINO</name>
<reference evidence="2" key="1">
    <citation type="submission" date="2023-10" db="EMBL/GenBank/DDBJ databases">
        <authorList>
            <person name="Chen Y."/>
            <person name="Shah S."/>
            <person name="Dougan E. K."/>
            <person name="Thang M."/>
            <person name="Chan C."/>
        </authorList>
    </citation>
    <scope>NUCLEOTIDE SEQUENCE [LARGE SCALE GENOMIC DNA]</scope>
</reference>
<keyword evidence="3" id="KW-1185">Reference proteome</keyword>
<dbReference type="Proteomes" id="UP001189429">
    <property type="component" value="Unassembled WGS sequence"/>
</dbReference>
<feature type="compositionally biased region" description="Gly residues" evidence="1">
    <location>
        <begin position="586"/>
        <end position="597"/>
    </location>
</feature>
<feature type="region of interest" description="Disordered" evidence="1">
    <location>
        <begin position="954"/>
        <end position="973"/>
    </location>
</feature>
<feature type="non-terminal residue" evidence="2">
    <location>
        <position position="1414"/>
    </location>
</feature>
<protein>
    <submittedName>
        <fullName evidence="2">Uncharacterized protein</fullName>
    </submittedName>
</protein>
<feature type="region of interest" description="Disordered" evidence="1">
    <location>
        <begin position="575"/>
        <end position="602"/>
    </location>
</feature>
<evidence type="ECO:0000313" key="2">
    <source>
        <dbReference type="EMBL" id="CAK0891767.1"/>
    </source>
</evidence>